<dbReference type="SUPFAM" id="SSF55620">
    <property type="entry name" value="Tetrahydrobiopterin biosynthesis enzymes-like"/>
    <property type="match status" value="1"/>
</dbReference>
<dbReference type="Proteomes" id="UP000215137">
    <property type="component" value="Chromosome"/>
</dbReference>
<dbReference type="CDD" id="cd00534">
    <property type="entry name" value="DHNA_DHNTPE"/>
    <property type="match status" value="1"/>
</dbReference>
<keyword evidence="9" id="KW-1185">Reference proteome</keyword>
<evidence type="ECO:0000256" key="2">
    <source>
        <dbReference type="ARBA" id="ARBA00005013"/>
    </source>
</evidence>
<dbReference type="GO" id="GO:0005737">
    <property type="term" value="C:cytoplasm"/>
    <property type="evidence" value="ECO:0007669"/>
    <property type="project" value="TreeGrafter"/>
</dbReference>
<dbReference type="EC" id="4.1.2.25" evidence="6"/>
<dbReference type="InterPro" id="IPR006156">
    <property type="entry name" value="Dihydroneopterin_aldolase"/>
</dbReference>
<dbReference type="PANTHER" id="PTHR42844:SF1">
    <property type="entry name" value="DIHYDRONEOPTERIN ALDOLASE 1-RELATED"/>
    <property type="match status" value="1"/>
</dbReference>
<evidence type="ECO:0000313" key="8">
    <source>
        <dbReference type="EMBL" id="ASV67688.1"/>
    </source>
</evidence>
<sequence length="120" mass="13704">MDKIYLNRMAFYGYHGVFTEENRLGQRFYVDLTIELDLSEAGKSDDLNHTINYADLYELCKTIVEGKPFKLVEALTEKIASEALATFKQISQITVKVVKPDPPIPGHYDSVAIEMTRSRK</sequence>
<evidence type="ECO:0000256" key="1">
    <source>
        <dbReference type="ARBA" id="ARBA00001353"/>
    </source>
</evidence>
<dbReference type="Pfam" id="PF02152">
    <property type="entry name" value="FolB"/>
    <property type="match status" value="1"/>
</dbReference>
<dbReference type="RefSeq" id="WP_095371258.1">
    <property type="nucleotide sequence ID" value="NZ_JARMDJ010000035.1"/>
</dbReference>
<dbReference type="GO" id="GO:0004150">
    <property type="term" value="F:dihydroneopterin aldolase activity"/>
    <property type="evidence" value="ECO:0007669"/>
    <property type="project" value="UniProtKB-UniRule"/>
</dbReference>
<reference evidence="8 9" key="1">
    <citation type="submission" date="2017-08" db="EMBL/GenBank/DDBJ databases">
        <title>Complete Genome Sequence of Bacillus kochii Oregon-R-modENCODE STRAIN BDGP4, isolated from Drosophila melanogaster gut.</title>
        <authorList>
            <person name="Wan K.H."/>
            <person name="Yu C."/>
            <person name="Park S."/>
            <person name="Hammonds A.S."/>
            <person name="Booth B.W."/>
            <person name="Celniker S.E."/>
        </authorList>
    </citation>
    <scope>NUCLEOTIDE SEQUENCE [LARGE SCALE GENOMIC DNA]</scope>
    <source>
        <strain evidence="8 9">BDGP4</strain>
    </source>
</reference>
<dbReference type="GO" id="GO:0046654">
    <property type="term" value="P:tetrahydrofolate biosynthetic process"/>
    <property type="evidence" value="ECO:0007669"/>
    <property type="project" value="UniProtKB-UniRule"/>
</dbReference>
<evidence type="ECO:0000256" key="6">
    <source>
        <dbReference type="RuleBase" id="RU362079"/>
    </source>
</evidence>
<dbReference type="GO" id="GO:0046656">
    <property type="term" value="P:folic acid biosynthetic process"/>
    <property type="evidence" value="ECO:0007669"/>
    <property type="project" value="UniProtKB-UniRule"/>
</dbReference>
<dbReference type="Gene3D" id="3.30.1130.10">
    <property type="match status" value="1"/>
</dbReference>
<protein>
    <recommendedName>
        <fullName evidence="6">7,8-dihydroneopterin aldolase</fullName>
        <ecNumber evidence="6">4.1.2.25</ecNumber>
    </recommendedName>
</protein>
<keyword evidence="5 6" id="KW-0456">Lyase</keyword>
<accession>A0A248THL2</accession>
<feature type="domain" description="Dihydroneopterin aldolase/epimerase" evidence="7">
    <location>
        <begin position="4"/>
        <end position="117"/>
    </location>
</feature>
<keyword evidence="4 6" id="KW-0289">Folate biosynthesis</keyword>
<gene>
    <name evidence="8" type="primary">folB</name>
    <name evidence="8" type="ORF">CKF48_10405</name>
</gene>
<dbReference type="NCBIfam" id="TIGR00525">
    <property type="entry name" value="folB"/>
    <property type="match status" value="1"/>
</dbReference>
<proteinExistence type="inferred from homology"/>
<dbReference type="InterPro" id="IPR043133">
    <property type="entry name" value="GTP-CH-I_C/QueF"/>
</dbReference>
<comment type="catalytic activity">
    <reaction evidence="1 6">
        <text>7,8-dihydroneopterin = 6-hydroxymethyl-7,8-dihydropterin + glycolaldehyde</text>
        <dbReference type="Rhea" id="RHEA:10540"/>
        <dbReference type="ChEBI" id="CHEBI:17001"/>
        <dbReference type="ChEBI" id="CHEBI:17071"/>
        <dbReference type="ChEBI" id="CHEBI:44841"/>
        <dbReference type="EC" id="4.1.2.25"/>
    </reaction>
</comment>
<comment type="similarity">
    <text evidence="3 6">Belongs to the DHNA family.</text>
</comment>
<dbReference type="PANTHER" id="PTHR42844">
    <property type="entry name" value="DIHYDRONEOPTERIN ALDOLASE 1-RELATED"/>
    <property type="match status" value="1"/>
</dbReference>
<dbReference type="SMART" id="SM00905">
    <property type="entry name" value="FolB"/>
    <property type="match status" value="1"/>
</dbReference>
<dbReference type="NCBIfam" id="TIGR00526">
    <property type="entry name" value="folB_dom"/>
    <property type="match status" value="1"/>
</dbReference>
<evidence type="ECO:0000313" key="9">
    <source>
        <dbReference type="Proteomes" id="UP000215137"/>
    </source>
</evidence>
<dbReference type="OrthoDB" id="9803748at2"/>
<evidence type="ECO:0000256" key="4">
    <source>
        <dbReference type="ARBA" id="ARBA00022909"/>
    </source>
</evidence>
<comment type="function">
    <text evidence="6">Catalyzes the conversion of 7,8-dihydroneopterin to 6-hydroxymethyl-7,8-dihydropterin.</text>
</comment>
<dbReference type="KEGG" id="bko:CKF48_10405"/>
<dbReference type="EMBL" id="CP022983">
    <property type="protein sequence ID" value="ASV67688.1"/>
    <property type="molecule type" value="Genomic_DNA"/>
</dbReference>
<organism evidence="8 9">
    <name type="scientific">Cytobacillus kochii</name>
    <dbReference type="NCBI Taxonomy" id="859143"/>
    <lineage>
        <taxon>Bacteria</taxon>
        <taxon>Bacillati</taxon>
        <taxon>Bacillota</taxon>
        <taxon>Bacilli</taxon>
        <taxon>Bacillales</taxon>
        <taxon>Bacillaceae</taxon>
        <taxon>Cytobacillus</taxon>
    </lineage>
</organism>
<name>A0A248THL2_9BACI</name>
<evidence type="ECO:0000256" key="3">
    <source>
        <dbReference type="ARBA" id="ARBA00005708"/>
    </source>
</evidence>
<dbReference type="FunFam" id="3.30.1130.10:FF:000003">
    <property type="entry name" value="7,8-dihydroneopterin aldolase"/>
    <property type="match status" value="1"/>
</dbReference>
<dbReference type="AlphaFoldDB" id="A0A248THL2"/>
<comment type="pathway">
    <text evidence="2 6">Cofactor biosynthesis; tetrahydrofolate biosynthesis; 2-amino-4-hydroxy-6-hydroxymethyl-7,8-dihydropteridine diphosphate from 7,8-dihydroneopterin triphosphate: step 3/4.</text>
</comment>
<dbReference type="InterPro" id="IPR006157">
    <property type="entry name" value="FolB_dom"/>
</dbReference>
<dbReference type="UniPathway" id="UPA00077">
    <property type="reaction ID" value="UER00154"/>
</dbReference>
<evidence type="ECO:0000256" key="5">
    <source>
        <dbReference type="ARBA" id="ARBA00023239"/>
    </source>
</evidence>
<evidence type="ECO:0000259" key="7">
    <source>
        <dbReference type="SMART" id="SM00905"/>
    </source>
</evidence>